<name>A0A4S8LRQ7_DENBC</name>
<feature type="transmembrane region" description="Helical" evidence="2">
    <location>
        <begin position="39"/>
        <end position="65"/>
    </location>
</feature>
<feature type="compositionally biased region" description="Low complexity" evidence="1">
    <location>
        <begin position="199"/>
        <end position="214"/>
    </location>
</feature>
<keyword evidence="2" id="KW-1133">Transmembrane helix</keyword>
<gene>
    <name evidence="3" type="ORF">K435DRAFT_967784</name>
</gene>
<feature type="region of interest" description="Disordered" evidence="1">
    <location>
        <begin position="99"/>
        <end position="264"/>
    </location>
</feature>
<feature type="compositionally biased region" description="Polar residues" evidence="1">
    <location>
        <begin position="189"/>
        <end position="198"/>
    </location>
</feature>
<dbReference type="AlphaFoldDB" id="A0A4S8LRQ7"/>
<proteinExistence type="predicted"/>
<organism evidence="3 4">
    <name type="scientific">Dendrothele bispora (strain CBS 962.96)</name>
    <dbReference type="NCBI Taxonomy" id="1314807"/>
    <lineage>
        <taxon>Eukaryota</taxon>
        <taxon>Fungi</taxon>
        <taxon>Dikarya</taxon>
        <taxon>Basidiomycota</taxon>
        <taxon>Agaricomycotina</taxon>
        <taxon>Agaricomycetes</taxon>
        <taxon>Agaricomycetidae</taxon>
        <taxon>Agaricales</taxon>
        <taxon>Agaricales incertae sedis</taxon>
        <taxon>Dendrothele</taxon>
    </lineage>
</organism>
<feature type="compositionally biased region" description="Low complexity" evidence="1">
    <location>
        <begin position="173"/>
        <end position="188"/>
    </location>
</feature>
<reference evidence="3 4" key="1">
    <citation type="journal article" date="2019" name="Nat. Ecol. Evol.">
        <title>Megaphylogeny resolves global patterns of mushroom evolution.</title>
        <authorList>
            <person name="Varga T."/>
            <person name="Krizsan K."/>
            <person name="Foldi C."/>
            <person name="Dima B."/>
            <person name="Sanchez-Garcia M."/>
            <person name="Sanchez-Ramirez S."/>
            <person name="Szollosi G.J."/>
            <person name="Szarkandi J.G."/>
            <person name="Papp V."/>
            <person name="Albert L."/>
            <person name="Andreopoulos W."/>
            <person name="Angelini C."/>
            <person name="Antonin V."/>
            <person name="Barry K.W."/>
            <person name="Bougher N.L."/>
            <person name="Buchanan P."/>
            <person name="Buyck B."/>
            <person name="Bense V."/>
            <person name="Catcheside P."/>
            <person name="Chovatia M."/>
            <person name="Cooper J."/>
            <person name="Damon W."/>
            <person name="Desjardin D."/>
            <person name="Finy P."/>
            <person name="Geml J."/>
            <person name="Haridas S."/>
            <person name="Hughes K."/>
            <person name="Justo A."/>
            <person name="Karasinski D."/>
            <person name="Kautmanova I."/>
            <person name="Kiss B."/>
            <person name="Kocsube S."/>
            <person name="Kotiranta H."/>
            <person name="LaButti K.M."/>
            <person name="Lechner B.E."/>
            <person name="Liimatainen K."/>
            <person name="Lipzen A."/>
            <person name="Lukacs Z."/>
            <person name="Mihaltcheva S."/>
            <person name="Morgado L.N."/>
            <person name="Niskanen T."/>
            <person name="Noordeloos M.E."/>
            <person name="Ohm R.A."/>
            <person name="Ortiz-Santana B."/>
            <person name="Ovrebo C."/>
            <person name="Racz N."/>
            <person name="Riley R."/>
            <person name="Savchenko A."/>
            <person name="Shiryaev A."/>
            <person name="Soop K."/>
            <person name="Spirin V."/>
            <person name="Szebenyi C."/>
            <person name="Tomsovsky M."/>
            <person name="Tulloss R.E."/>
            <person name="Uehling J."/>
            <person name="Grigoriev I.V."/>
            <person name="Vagvolgyi C."/>
            <person name="Papp T."/>
            <person name="Martin F.M."/>
            <person name="Miettinen O."/>
            <person name="Hibbett D.S."/>
            <person name="Nagy L.G."/>
        </authorList>
    </citation>
    <scope>NUCLEOTIDE SEQUENCE [LARGE SCALE GENOMIC DNA]</scope>
    <source>
        <strain evidence="3 4">CBS 962.96</strain>
    </source>
</reference>
<feature type="compositionally biased region" description="Polar residues" evidence="1">
    <location>
        <begin position="215"/>
        <end position="234"/>
    </location>
</feature>
<keyword evidence="2" id="KW-0812">Transmembrane</keyword>
<sequence length="264" mass="29042">MLLLLITHIGIAILFVCWNPRFSCPNQSPDQQGTCRLFNMYILISSWIIPAFLIAYSLGLAVMVYQRSKQVTSDVEKCAVNDGTESILPVMSVRHPSSSSIMFPENRRPSFMEPGAPRLSSSPAAEQYQRHHSSITFPETRRPSLAEPNTPRLPPTPVVKKHQSAPNFSYPVSMRSSHQSSSFPPMSQRGSSSHRSTLTSIGPTPFTTSFPPISQRGSSSHRSTLTSVGSSPLTISPPFPLMPTRPGYSRKSSTLSKPLPNSML</sequence>
<dbReference type="OrthoDB" id="3065653at2759"/>
<evidence type="ECO:0000256" key="2">
    <source>
        <dbReference type="SAM" id="Phobius"/>
    </source>
</evidence>
<accession>A0A4S8LRQ7</accession>
<keyword evidence="4" id="KW-1185">Reference proteome</keyword>
<evidence type="ECO:0000313" key="3">
    <source>
        <dbReference type="EMBL" id="THU92179.1"/>
    </source>
</evidence>
<protein>
    <submittedName>
        <fullName evidence="3">Uncharacterized protein</fullName>
    </submittedName>
</protein>
<dbReference type="Proteomes" id="UP000297245">
    <property type="component" value="Unassembled WGS sequence"/>
</dbReference>
<evidence type="ECO:0000313" key="4">
    <source>
        <dbReference type="Proteomes" id="UP000297245"/>
    </source>
</evidence>
<keyword evidence="2" id="KW-0472">Membrane</keyword>
<dbReference type="EMBL" id="ML179286">
    <property type="protein sequence ID" value="THU92179.1"/>
    <property type="molecule type" value="Genomic_DNA"/>
</dbReference>
<evidence type="ECO:0000256" key="1">
    <source>
        <dbReference type="SAM" id="MobiDB-lite"/>
    </source>
</evidence>